<feature type="domain" description="Pirin C-terminal" evidence="5">
    <location>
        <begin position="118"/>
        <end position="222"/>
    </location>
</feature>
<dbReference type="GeneID" id="113866893"/>
<name>A0A8B8LNL4_ABRPR</name>
<feature type="binding site" evidence="2">
    <location>
        <position position="3"/>
    </location>
    <ligand>
        <name>Fe cation</name>
        <dbReference type="ChEBI" id="CHEBI:24875"/>
    </ligand>
</feature>
<dbReference type="PANTHER" id="PTHR13903">
    <property type="entry name" value="PIRIN-RELATED"/>
    <property type="match status" value="1"/>
</dbReference>
<proteinExistence type="inferred from homology"/>
<gene>
    <name evidence="7" type="primary">LOC113866893</name>
</gene>
<dbReference type="SUPFAM" id="SSF51182">
    <property type="entry name" value="RmlC-like cupins"/>
    <property type="match status" value="1"/>
</dbReference>
<dbReference type="KEGG" id="aprc:113866893"/>
<evidence type="ECO:0000259" key="5">
    <source>
        <dbReference type="Pfam" id="PF05726"/>
    </source>
</evidence>
<dbReference type="PIRSF" id="PIRSF006232">
    <property type="entry name" value="Pirin"/>
    <property type="match status" value="1"/>
</dbReference>
<evidence type="ECO:0000313" key="7">
    <source>
        <dbReference type="RefSeq" id="XP_027357492.1"/>
    </source>
</evidence>
<sequence>MDHPHKGFETVTCVLQGAIAYEDFTGNKGILGIGDVQWMTAGRGIIHTEMAGGDGTNTAVQVWINLSSQQKMIEPRCNDVRSKDIPAVKQDGVEARILAGEAFGVNSPIYNNTQIMFLDFTLMPRAQLHQHIPESWNSFVYVIEGEGTFGSLSSPPIKSHTLLVLGHGDGLCVWNNTPKPLRFLLMAGKPLSEPVVHCGPFVMNTQSEIDNTLQDYRQFKNGFEMGKHWRC</sequence>
<evidence type="ECO:0000256" key="3">
    <source>
        <dbReference type="RuleBase" id="RU003457"/>
    </source>
</evidence>
<feature type="domain" description="Pirin N-terminal" evidence="4">
    <location>
        <begin position="2"/>
        <end position="64"/>
    </location>
</feature>
<comment type="cofactor">
    <cofactor evidence="2">
        <name>Fe cation</name>
        <dbReference type="ChEBI" id="CHEBI:24875"/>
    </cofactor>
    <text evidence="2">Binds 1 Fe cation per subunit.</text>
</comment>
<keyword evidence="2" id="KW-0408">Iron</keyword>
<dbReference type="PANTHER" id="PTHR13903:SF8">
    <property type="entry name" value="PIRIN"/>
    <property type="match status" value="1"/>
</dbReference>
<dbReference type="InterPro" id="IPR003829">
    <property type="entry name" value="Pirin_N_dom"/>
</dbReference>
<dbReference type="Gene3D" id="2.60.120.10">
    <property type="entry name" value="Jelly Rolls"/>
    <property type="match status" value="2"/>
</dbReference>
<keyword evidence="6" id="KW-1185">Reference proteome</keyword>
<keyword evidence="2" id="KW-0479">Metal-binding</keyword>
<evidence type="ECO:0000259" key="4">
    <source>
        <dbReference type="Pfam" id="PF02678"/>
    </source>
</evidence>
<reference evidence="6" key="1">
    <citation type="journal article" date="2019" name="Toxins">
        <title>Detection of Abrin-Like and Prepropulchellin-Like Toxin Genes and Transcripts Using Whole Genome Sequencing and Full-Length Transcript Sequencing of Abrus precatorius.</title>
        <authorList>
            <person name="Hovde B.T."/>
            <person name="Daligault H.E."/>
            <person name="Hanschen E.R."/>
            <person name="Kunde Y.A."/>
            <person name="Johnson M.B."/>
            <person name="Starkenburg S.R."/>
            <person name="Johnson S.L."/>
        </authorList>
    </citation>
    <scope>NUCLEOTIDE SEQUENCE [LARGE SCALE GENOMIC DNA]</scope>
</reference>
<reference evidence="7" key="2">
    <citation type="submission" date="2025-08" db="UniProtKB">
        <authorList>
            <consortium name="RefSeq"/>
        </authorList>
    </citation>
    <scope>IDENTIFICATION</scope>
    <source>
        <tissue evidence="7">Young leaves</tissue>
    </source>
</reference>
<dbReference type="OrthoDB" id="198735at2759"/>
<evidence type="ECO:0000256" key="2">
    <source>
        <dbReference type="PIRSR" id="PIRSR006232-1"/>
    </source>
</evidence>
<dbReference type="InterPro" id="IPR008778">
    <property type="entry name" value="Pirin_C_dom"/>
</dbReference>
<organism evidence="6 7">
    <name type="scientific">Abrus precatorius</name>
    <name type="common">Indian licorice</name>
    <name type="synonym">Glycine abrus</name>
    <dbReference type="NCBI Taxonomy" id="3816"/>
    <lineage>
        <taxon>Eukaryota</taxon>
        <taxon>Viridiplantae</taxon>
        <taxon>Streptophyta</taxon>
        <taxon>Embryophyta</taxon>
        <taxon>Tracheophyta</taxon>
        <taxon>Spermatophyta</taxon>
        <taxon>Magnoliopsida</taxon>
        <taxon>eudicotyledons</taxon>
        <taxon>Gunneridae</taxon>
        <taxon>Pentapetalae</taxon>
        <taxon>rosids</taxon>
        <taxon>fabids</taxon>
        <taxon>Fabales</taxon>
        <taxon>Fabaceae</taxon>
        <taxon>Papilionoideae</taxon>
        <taxon>50 kb inversion clade</taxon>
        <taxon>NPAAA clade</taxon>
        <taxon>indigoferoid/millettioid clade</taxon>
        <taxon>Abreae</taxon>
        <taxon>Abrus</taxon>
    </lineage>
</organism>
<comment type="similarity">
    <text evidence="1 3">Belongs to the pirin family.</text>
</comment>
<dbReference type="RefSeq" id="XP_027357492.1">
    <property type="nucleotide sequence ID" value="XM_027501691.1"/>
</dbReference>
<dbReference type="Pfam" id="PF05726">
    <property type="entry name" value="Pirin_C"/>
    <property type="match status" value="1"/>
</dbReference>
<dbReference type="AlphaFoldDB" id="A0A8B8LNL4"/>
<dbReference type="Proteomes" id="UP000694853">
    <property type="component" value="Unplaced"/>
</dbReference>
<dbReference type="InterPro" id="IPR011051">
    <property type="entry name" value="RmlC_Cupin_sf"/>
</dbReference>
<feature type="binding site" evidence="2">
    <location>
        <position position="5"/>
    </location>
    <ligand>
        <name>Fe cation</name>
        <dbReference type="ChEBI" id="CHEBI:24875"/>
    </ligand>
</feature>
<feature type="binding site" evidence="2">
    <location>
        <position position="49"/>
    </location>
    <ligand>
        <name>Fe cation</name>
        <dbReference type="ChEBI" id="CHEBI:24875"/>
    </ligand>
</feature>
<dbReference type="InterPro" id="IPR014710">
    <property type="entry name" value="RmlC-like_jellyroll"/>
</dbReference>
<protein>
    <submittedName>
        <fullName evidence="7">Pirin-like protein</fullName>
    </submittedName>
</protein>
<evidence type="ECO:0000256" key="1">
    <source>
        <dbReference type="ARBA" id="ARBA00008416"/>
    </source>
</evidence>
<accession>A0A8B8LNL4</accession>
<dbReference type="Pfam" id="PF02678">
    <property type="entry name" value="Pirin"/>
    <property type="match status" value="1"/>
</dbReference>
<feature type="binding site" evidence="2">
    <location>
        <position position="47"/>
    </location>
    <ligand>
        <name>Fe cation</name>
        <dbReference type="ChEBI" id="CHEBI:24875"/>
    </ligand>
</feature>
<dbReference type="CDD" id="cd02247">
    <property type="entry name" value="cupin_pirin_C"/>
    <property type="match status" value="1"/>
</dbReference>
<dbReference type="GO" id="GO:0046872">
    <property type="term" value="F:metal ion binding"/>
    <property type="evidence" value="ECO:0007669"/>
    <property type="project" value="UniProtKB-KW"/>
</dbReference>
<evidence type="ECO:0000313" key="6">
    <source>
        <dbReference type="Proteomes" id="UP000694853"/>
    </source>
</evidence>
<dbReference type="InterPro" id="IPR012093">
    <property type="entry name" value="Pirin"/>
</dbReference>